<comment type="caution">
    <text evidence="10">The sequence shown here is derived from an EMBL/GenBank/DDBJ whole genome shotgun (WGS) entry which is preliminary data.</text>
</comment>
<dbReference type="Pfam" id="PF14541">
    <property type="entry name" value="TAXi_C"/>
    <property type="match status" value="1"/>
</dbReference>
<keyword evidence="6" id="KW-1015">Disulfide bond</keyword>
<dbReference type="SUPFAM" id="SSF50630">
    <property type="entry name" value="Acid proteases"/>
    <property type="match status" value="1"/>
</dbReference>
<keyword evidence="5" id="KW-0378">Hydrolase</keyword>
<protein>
    <recommendedName>
        <fullName evidence="9">Peptidase A1 domain-containing protein</fullName>
    </recommendedName>
</protein>
<dbReference type="EMBL" id="CAKMRJ010005523">
    <property type="protein sequence ID" value="CAH1443787.1"/>
    <property type="molecule type" value="Genomic_DNA"/>
</dbReference>
<keyword evidence="3 8" id="KW-0732">Signal</keyword>
<feature type="domain" description="Peptidase A1" evidence="9">
    <location>
        <begin position="133"/>
        <end position="469"/>
    </location>
</feature>
<keyword evidence="11" id="KW-1185">Reference proteome</keyword>
<dbReference type="Pfam" id="PF14543">
    <property type="entry name" value="TAXi_N"/>
    <property type="match status" value="1"/>
</dbReference>
<evidence type="ECO:0000256" key="1">
    <source>
        <dbReference type="ARBA" id="ARBA00007447"/>
    </source>
</evidence>
<reference evidence="10 11" key="1">
    <citation type="submission" date="2022-01" db="EMBL/GenBank/DDBJ databases">
        <authorList>
            <person name="Xiong W."/>
            <person name="Schranz E."/>
        </authorList>
    </citation>
    <scope>NUCLEOTIDE SEQUENCE [LARGE SCALE GENOMIC DNA]</scope>
</reference>
<dbReference type="Gene3D" id="2.40.70.10">
    <property type="entry name" value="Acid Proteases"/>
    <property type="match status" value="2"/>
</dbReference>
<dbReference type="InterPro" id="IPR032799">
    <property type="entry name" value="TAXi_C"/>
</dbReference>
<name>A0AAU9P114_9ASTR</name>
<dbReference type="InterPro" id="IPR032861">
    <property type="entry name" value="TAXi_N"/>
</dbReference>
<evidence type="ECO:0000256" key="4">
    <source>
        <dbReference type="ARBA" id="ARBA00022750"/>
    </source>
</evidence>
<dbReference type="InterPro" id="IPR021109">
    <property type="entry name" value="Peptidase_aspartic_dom_sf"/>
</dbReference>
<evidence type="ECO:0000256" key="3">
    <source>
        <dbReference type="ARBA" id="ARBA00022729"/>
    </source>
</evidence>
<evidence type="ECO:0000256" key="2">
    <source>
        <dbReference type="ARBA" id="ARBA00022670"/>
    </source>
</evidence>
<evidence type="ECO:0000256" key="6">
    <source>
        <dbReference type="ARBA" id="ARBA00023157"/>
    </source>
</evidence>
<comment type="similarity">
    <text evidence="1">Belongs to the peptidase A1 family.</text>
</comment>
<feature type="chain" id="PRO_5043538274" description="Peptidase A1 domain-containing protein" evidence="8">
    <location>
        <begin position="23"/>
        <end position="474"/>
    </location>
</feature>
<feature type="signal peptide" evidence="8">
    <location>
        <begin position="1"/>
        <end position="22"/>
    </location>
</feature>
<dbReference type="InterPro" id="IPR001461">
    <property type="entry name" value="Aspartic_peptidase_A1"/>
</dbReference>
<proteinExistence type="inferred from homology"/>
<feature type="active site" evidence="7">
    <location>
        <position position="352"/>
    </location>
</feature>
<sequence>MEPSKCVILVLSYCFLFCLVAASNENALVRSEAEIEAISHHYQTLKLSSFVSSSICSPSTNGEKRRGSLEVVHKHGPCSKFSEDMVKPSTVDGIFSHDQSRVDSIHNSVRKDIQGSKTSLPAKSGRPIGTGNYIVTIGLGTPKRDLTLVFDTGSHLTWTQCQPCAGSCYRQKEPIFAPSSSSTYSNISCSSSECAKLPSATGNVPRCSSSTCVYRIQYGDNSVTVGLFGKDKLTLTSNDVLDGFFFGCGQNNVGLFGGAAGLLGLGRDKLSIVLQSANKYGKVFSYCLPSTTSSTGFLTFGSSGIGSNVIYTPLSASQQNSFYGLDLEAIYVKGNKLEISPTVFTTSGMIIDSGTVITRLPPTAYSVLSKAFRAEMAQYPLTQGPTLFDTCYDLSKYENVTIPKISTVWGGNVNVEIPPQGILIPVSAEVYCFAFAGNRDDSDLGIFGNTQQKTLEVVYDLTAGKIGFGPGGCS</sequence>
<evidence type="ECO:0000313" key="10">
    <source>
        <dbReference type="EMBL" id="CAH1443787.1"/>
    </source>
</evidence>
<feature type="active site" evidence="7">
    <location>
        <position position="151"/>
    </location>
</feature>
<dbReference type="AlphaFoldDB" id="A0AAU9P114"/>
<dbReference type="PROSITE" id="PS51767">
    <property type="entry name" value="PEPTIDASE_A1"/>
    <property type="match status" value="1"/>
</dbReference>
<dbReference type="FunFam" id="2.40.70.10:FF:000013">
    <property type="entry name" value="Aspartyl protease AED1"/>
    <property type="match status" value="1"/>
</dbReference>
<dbReference type="GO" id="GO:0004190">
    <property type="term" value="F:aspartic-type endopeptidase activity"/>
    <property type="evidence" value="ECO:0007669"/>
    <property type="project" value="UniProtKB-KW"/>
</dbReference>
<keyword evidence="4" id="KW-0064">Aspartyl protease</keyword>
<dbReference type="GO" id="GO:0006508">
    <property type="term" value="P:proteolysis"/>
    <property type="evidence" value="ECO:0007669"/>
    <property type="project" value="UniProtKB-KW"/>
</dbReference>
<evidence type="ECO:0000256" key="8">
    <source>
        <dbReference type="SAM" id="SignalP"/>
    </source>
</evidence>
<evidence type="ECO:0000313" key="11">
    <source>
        <dbReference type="Proteomes" id="UP001157418"/>
    </source>
</evidence>
<dbReference type="PANTHER" id="PTHR13683:SF750">
    <property type="entry name" value="ASPARTYL PROTEASE AED1"/>
    <property type="match status" value="1"/>
</dbReference>
<keyword evidence="2" id="KW-0645">Protease</keyword>
<gene>
    <name evidence="10" type="ORF">LVIROSA_LOCUS29678</name>
</gene>
<evidence type="ECO:0000256" key="5">
    <source>
        <dbReference type="ARBA" id="ARBA00022801"/>
    </source>
</evidence>
<dbReference type="Proteomes" id="UP001157418">
    <property type="component" value="Unassembled WGS sequence"/>
</dbReference>
<dbReference type="PRINTS" id="PR00792">
    <property type="entry name" value="PEPSIN"/>
</dbReference>
<dbReference type="FunFam" id="2.40.70.10:FF:000021">
    <property type="entry name" value="Aspartyl protease AED1"/>
    <property type="match status" value="1"/>
</dbReference>
<evidence type="ECO:0000256" key="7">
    <source>
        <dbReference type="PIRSR" id="PIRSR601461-1"/>
    </source>
</evidence>
<dbReference type="PANTHER" id="PTHR13683">
    <property type="entry name" value="ASPARTYL PROTEASES"/>
    <property type="match status" value="1"/>
</dbReference>
<evidence type="ECO:0000259" key="9">
    <source>
        <dbReference type="PROSITE" id="PS51767"/>
    </source>
</evidence>
<organism evidence="10 11">
    <name type="scientific">Lactuca virosa</name>
    <dbReference type="NCBI Taxonomy" id="75947"/>
    <lineage>
        <taxon>Eukaryota</taxon>
        <taxon>Viridiplantae</taxon>
        <taxon>Streptophyta</taxon>
        <taxon>Embryophyta</taxon>
        <taxon>Tracheophyta</taxon>
        <taxon>Spermatophyta</taxon>
        <taxon>Magnoliopsida</taxon>
        <taxon>eudicotyledons</taxon>
        <taxon>Gunneridae</taxon>
        <taxon>Pentapetalae</taxon>
        <taxon>asterids</taxon>
        <taxon>campanulids</taxon>
        <taxon>Asterales</taxon>
        <taxon>Asteraceae</taxon>
        <taxon>Cichorioideae</taxon>
        <taxon>Cichorieae</taxon>
        <taxon>Lactucinae</taxon>
        <taxon>Lactuca</taxon>
    </lineage>
</organism>
<accession>A0AAU9P114</accession>
<dbReference type="InterPro" id="IPR033121">
    <property type="entry name" value="PEPTIDASE_A1"/>
</dbReference>